<dbReference type="Pfam" id="PF05958">
    <property type="entry name" value="tRNA_U5-meth_tr"/>
    <property type="match status" value="1"/>
</dbReference>
<gene>
    <name evidence="7" type="ORF">COCCU_08245</name>
</gene>
<dbReference type="PROSITE" id="PS01230">
    <property type="entry name" value="TRMA_1"/>
    <property type="match status" value="1"/>
</dbReference>
<keyword evidence="1 4" id="KW-0489">Methyltransferase</keyword>
<evidence type="ECO:0000256" key="2">
    <source>
        <dbReference type="ARBA" id="ARBA00022679"/>
    </source>
</evidence>
<feature type="active site" evidence="5">
    <location>
        <position position="349"/>
    </location>
</feature>
<dbReference type="InterPro" id="IPR002792">
    <property type="entry name" value="TRAM_dom"/>
</dbReference>
<dbReference type="PANTHER" id="PTHR11061">
    <property type="entry name" value="RNA M5U METHYLTRANSFERASE"/>
    <property type="match status" value="1"/>
</dbReference>
<evidence type="ECO:0000256" key="5">
    <source>
        <dbReference type="PROSITE-ProRule" id="PRU10015"/>
    </source>
</evidence>
<dbReference type="PANTHER" id="PTHR11061:SF30">
    <property type="entry name" value="TRNA (URACIL(54)-C(5))-METHYLTRANSFERASE"/>
    <property type="match status" value="1"/>
</dbReference>
<evidence type="ECO:0000256" key="4">
    <source>
        <dbReference type="PROSITE-ProRule" id="PRU01024"/>
    </source>
</evidence>
<evidence type="ECO:0000256" key="3">
    <source>
        <dbReference type="ARBA" id="ARBA00022691"/>
    </source>
</evidence>
<dbReference type="GO" id="GO:0070041">
    <property type="term" value="F:rRNA (uridine-C5-)-methyltransferase activity"/>
    <property type="evidence" value="ECO:0007669"/>
    <property type="project" value="TreeGrafter"/>
</dbReference>
<dbReference type="PROSITE" id="PS50926">
    <property type="entry name" value="TRAM"/>
    <property type="match status" value="1"/>
</dbReference>
<evidence type="ECO:0000256" key="1">
    <source>
        <dbReference type="ARBA" id="ARBA00022603"/>
    </source>
</evidence>
<dbReference type="Gene3D" id="2.40.50.140">
    <property type="entry name" value="Nucleic acid-binding proteins"/>
    <property type="match status" value="1"/>
</dbReference>
<dbReference type="EMBL" id="CP046455">
    <property type="protein sequence ID" value="QGU07573.1"/>
    <property type="molecule type" value="Genomic_DNA"/>
</dbReference>
<dbReference type="Proteomes" id="UP000424462">
    <property type="component" value="Chromosome"/>
</dbReference>
<dbReference type="InterPro" id="IPR012340">
    <property type="entry name" value="NA-bd_OB-fold"/>
</dbReference>
<reference evidence="7 8" key="1">
    <citation type="submission" date="2019-11" db="EMBL/GenBank/DDBJ databases">
        <title>Complete genome sequence of Corynebacterium kalinowskii 1959, a novel Corynebacterium species isolated from soil of a small paddock in Vilsendorf, Germany.</title>
        <authorList>
            <person name="Schaffert L."/>
            <person name="Ruwe M."/>
            <person name="Milse J."/>
            <person name="Hanuschka K."/>
            <person name="Ortseifen V."/>
            <person name="Droste J."/>
            <person name="Brandt D."/>
            <person name="Schlueter L."/>
            <person name="Kutter Y."/>
            <person name="Vinke S."/>
            <person name="Viehoefer P."/>
            <person name="Jacob L."/>
            <person name="Luebke N.-C."/>
            <person name="Schulte-Berndt E."/>
            <person name="Hain C."/>
            <person name="Linder M."/>
            <person name="Schmidt P."/>
            <person name="Wollenschlaeger L."/>
            <person name="Luttermann T."/>
            <person name="Thieme E."/>
            <person name="Hassa J."/>
            <person name="Haak M."/>
            <person name="Wittchen M."/>
            <person name="Mentz A."/>
            <person name="Persicke M."/>
            <person name="Busche T."/>
            <person name="Ruckert C."/>
        </authorList>
    </citation>
    <scope>NUCLEOTIDE SEQUENCE [LARGE SCALE GENOMIC DNA]</scope>
    <source>
        <strain evidence="7 8">2039</strain>
    </source>
</reference>
<dbReference type="InterPro" id="IPR030390">
    <property type="entry name" value="MeTrfase_TrmA_AS"/>
</dbReference>
<dbReference type="EC" id="2.1.1.-" evidence="7"/>
<feature type="active site" description="Nucleophile" evidence="4">
    <location>
        <position position="349"/>
    </location>
</feature>
<proteinExistence type="inferred from homology"/>
<dbReference type="InterPro" id="IPR010280">
    <property type="entry name" value="U5_MeTrfase_fam"/>
</dbReference>
<evidence type="ECO:0000313" key="8">
    <source>
        <dbReference type="Proteomes" id="UP000424462"/>
    </source>
</evidence>
<dbReference type="PROSITE" id="PS51687">
    <property type="entry name" value="SAM_MT_RNA_M5U"/>
    <property type="match status" value="1"/>
</dbReference>
<dbReference type="Gene3D" id="3.40.50.150">
    <property type="entry name" value="Vaccinia Virus protein VP39"/>
    <property type="match status" value="1"/>
</dbReference>
<dbReference type="SUPFAM" id="SSF53335">
    <property type="entry name" value="S-adenosyl-L-methionine-dependent methyltransferases"/>
    <property type="match status" value="1"/>
</dbReference>
<dbReference type="Pfam" id="PF01938">
    <property type="entry name" value="TRAM"/>
    <property type="match status" value="1"/>
</dbReference>
<feature type="domain" description="TRAM" evidence="6">
    <location>
        <begin position="1"/>
        <end position="45"/>
    </location>
</feature>
<feature type="binding site" evidence="4">
    <location>
        <position position="257"/>
    </location>
    <ligand>
        <name>S-adenosyl-L-methionine</name>
        <dbReference type="ChEBI" id="CHEBI:59789"/>
    </ligand>
</feature>
<keyword evidence="2 4" id="KW-0808">Transferase</keyword>
<feature type="binding site" evidence="4">
    <location>
        <position position="322"/>
    </location>
    <ligand>
        <name>S-adenosyl-L-methionine</name>
        <dbReference type="ChEBI" id="CHEBI:59789"/>
    </ligand>
</feature>
<keyword evidence="8" id="KW-1185">Reference proteome</keyword>
<dbReference type="SUPFAM" id="SSF50249">
    <property type="entry name" value="Nucleic acid-binding proteins"/>
    <property type="match status" value="1"/>
</dbReference>
<dbReference type="InterPro" id="IPR029063">
    <property type="entry name" value="SAM-dependent_MTases_sf"/>
</dbReference>
<feature type="binding site" evidence="4">
    <location>
        <position position="281"/>
    </location>
    <ligand>
        <name>S-adenosyl-L-methionine</name>
        <dbReference type="ChEBI" id="CHEBI:59789"/>
    </ligand>
</feature>
<dbReference type="GO" id="GO:0070475">
    <property type="term" value="P:rRNA base methylation"/>
    <property type="evidence" value="ECO:0007669"/>
    <property type="project" value="TreeGrafter"/>
</dbReference>
<sequence length="397" mass="42325">MAHGGEGIAVLDGRVIFVHGAYPGDTITAEITEVKKNFARAVLVEVLSPSPLRSEQVCPAAARGAGCCDFGDLNPAEELGLKYGILKDQLSRLAKVGGIPEAELINLPPERGWRTRVRLGVDTQGRAGFRALKSNDLITEVACTQAAPGLLDGIMGEGARTFTPGAEIIVAIDSEGVRHIVETRRAARGRRSEKVTAVLEGTGEVTQNADDHEFRFPAEAFWQAHRSAPGAYTALVRNWLAEETLSETAQPVAWDLYGGVGLFVPALADSLGEGAQIHSVEMSKAATRAGQATLDGYDVVFHNARVEQHAVKLPKPQVVLLDPPRSGAGAKVVESLATAAPELVVHVGCDPATFARDIAAWAEHGYQVTRMTVFNAFPGTHHFEVLALLRPAPESKS</sequence>
<accession>A0A6B8VTR9</accession>
<protein>
    <submittedName>
        <fullName evidence="7">Putative RNA methyltransferase</fullName>
        <ecNumber evidence="7">2.1.1.-</ecNumber>
    </submittedName>
</protein>
<feature type="binding site" evidence="4">
    <location>
        <position position="223"/>
    </location>
    <ligand>
        <name>S-adenosyl-L-methionine</name>
        <dbReference type="ChEBI" id="CHEBI:59789"/>
    </ligand>
</feature>
<keyword evidence="3 4" id="KW-0949">S-adenosyl-L-methionine</keyword>
<evidence type="ECO:0000313" key="7">
    <source>
        <dbReference type="EMBL" id="QGU07573.1"/>
    </source>
</evidence>
<dbReference type="KEGG" id="cok:COCCU_08245"/>
<name>A0A6B8VTR9_9CORY</name>
<evidence type="ECO:0000259" key="6">
    <source>
        <dbReference type="PROSITE" id="PS50926"/>
    </source>
</evidence>
<comment type="similarity">
    <text evidence="4">Belongs to the class I-like SAM-binding methyltransferase superfamily. RNA M5U methyltransferase family.</text>
</comment>
<organism evidence="7 8">
    <name type="scientific">Corynebacterium occultum</name>
    <dbReference type="NCBI Taxonomy" id="2675219"/>
    <lineage>
        <taxon>Bacteria</taxon>
        <taxon>Bacillati</taxon>
        <taxon>Actinomycetota</taxon>
        <taxon>Actinomycetes</taxon>
        <taxon>Mycobacteriales</taxon>
        <taxon>Corynebacteriaceae</taxon>
        <taxon>Corynebacterium</taxon>
    </lineage>
</organism>
<dbReference type="AlphaFoldDB" id="A0A6B8VTR9"/>